<keyword evidence="1" id="KW-0732">Signal</keyword>
<dbReference type="Pfam" id="PF01395">
    <property type="entry name" value="PBP_GOBP"/>
    <property type="match status" value="1"/>
</dbReference>
<dbReference type="InterPro" id="IPR036728">
    <property type="entry name" value="PBP_GOBP_sf"/>
</dbReference>
<name>B4KPI7_DROMO</name>
<sequence length="142" mass="16473">MLSYIKIIITLTFLMAFGHSLLVPMEVEDKCLTENNTTRMDLYAKIDQAKTEGHFENIEMKYMCYVHCAAAELEILDANEQLDIEVFKTMEHLMEENAAVIEECHRVISLVEDKCAYAFQMLVCYIKSYRRVDYISIAPGKQ</sequence>
<feature type="signal peptide" evidence="1">
    <location>
        <begin position="1"/>
        <end position="20"/>
    </location>
</feature>
<keyword evidence="3" id="KW-1185">Reference proteome</keyword>
<dbReference type="InterPro" id="IPR006170">
    <property type="entry name" value="PBP/GOBP"/>
</dbReference>
<evidence type="ECO:0000256" key="1">
    <source>
        <dbReference type="SAM" id="SignalP"/>
    </source>
</evidence>
<dbReference type="Proteomes" id="UP000009192">
    <property type="component" value="Unassembled WGS sequence"/>
</dbReference>
<accession>B4KPI7</accession>
<dbReference type="GO" id="GO:0005549">
    <property type="term" value="F:odorant binding"/>
    <property type="evidence" value="ECO:0007669"/>
    <property type="project" value="InterPro"/>
</dbReference>
<proteinExistence type="predicted"/>
<dbReference type="AlphaFoldDB" id="B4KPI7"/>
<dbReference type="KEGG" id="dmo:Dmoj_GI18673"/>
<evidence type="ECO:0000313" key="2">
    <source>
        <dbReference type="EMBL" id="EDW10183.2"/>
    </source>
</evidence>
<dbReference type="OrthoDB" id="7829573at2759"/>
<dbReference type="HOGENOM" id="CLU_146927_0_0_1"/>
<protein>
    <submittedName>
        <fullName evidence="2">Odorant-binding protein 57c</fullName>
    </submittedName>
</protein>
<organism evidence="2 3">
    <name type="scientific">Drosophila mojavensis</name>
    <name type="common">Fruit fly</name>
    <dbReference type="NCBI Taxonomy" id="7230"/>
    <lineage>
        <taxon>Eukaryota</taxon>
        <taxon>Metazoa</taxon>
        <taxon>Ecdysozoa</taxon>
        <taxon>Arthropoda</taxon>
        <taxon>Hexapoda</taxon>
        <taxon>Insecta</taxon>
        <taxon>Pterygota</taxon>
        <taxon>Neoptera</taxon>
        <taxon>Endopterygota</taxon>
        <taxon>Diptera</taxon>
        <taxon>Brachycera</taxon>
        <taxon>Muscomorpha</taxon>
        <taxon>Ephydroidea</taxon>
        <taxon>Drosophilidae</taxon>
        <taxon>Drosophila</taxon>
    </lineage>
</organism>
<dbReference type="EMBL" id="CH933808">
    <property type="protein sequence ID" value="EDW10183.2"/>
    <property type="molecule type" value="Genomic_DNA"/>
</dbReference>
<dbReference type="CDD" id="cd23992">
    <property type="entry name" value="PBP_GOBP"/>
    <property type="match status" value="1"/>
</dbReference>
<feature type="chain" id="PRO_5006456651" evidence="1">
    <location>
        <begin position="21"/>
        <end position="142"/>
    </location>
</feature>
<reference evidence="2 3" key="1">
    <citation type="journal article" date="2007" name="Nature">
        <title>Evolution of genes and genomes on the Drosophila phylogeny.</title>
        <authorList>
            <consortium name="Drosophila 12 Genomes Consortium"/>
            <person name="Clark A.G."/>
            <person name="Eisen M.B."/>
            <person name="Smith D.R."/>
            <person name="Bergman C.M."/>
            <person name="Oliver B."/>
            <person name="Markow T.A."/>
            <person name="Kaufman T.C."/>
            <person name="Kellis M."/>
            <person name="Gelbart W."/>
            <person name="Iyer V.N."/>
            <person name="Pollard D.A."/>
            <person name="Sackton T.B."/>
            <person name="Larracuente A.M."/>
            <person name="Singh N.D."/>
            <person name="Abad J.P."/>
            <person name="Abt D.N."/>
            <person name="Adryan B."/>
            <person name="Aguade M."/>
            <person name="Akashi H."/>
            <person name="Anderson W.W."/>
            <person name="Aquadro C.F."/>
            <person name="Ardell D.H."/>
            <person name="Arguello R."/>
            <person name="Artieri C.G."/>
            <person name="Barbash D.A."/>
            <person name="Barker D."/>
            <person name="Barsanti P."/>
            <person name="Batterham P."/>
            <person name="Batzoglou S."/>
            <person name="Begun D."/>
            <person name="Bhutkar A."/>
            <person name="Blanco E."/>
            <person name="Bosak S.A."/>
            <person name="Bradley R.K."/>
            <person name="Brand A.D."/>
            <person name="Brent M.R."/>
            <person name="Brooks A.N."/>
            <person name="Brown R.H."/>
            <person name="Butlin R.K."/>
            <person name="Caggese C."/>
            <person name="Calvi B.R."/>
            <person name="Bernardo de Carvalho A."/>
            <person name="Caspi A."/>
            <person name="Castrezana S."/>
            <person name="Celniker S.E."/>
            <person name="Chang J.L."/>
            <person name="Chapple C."/>
            <person name="Chatterji S."/>
            <person name="Chinwalla A."/>
            <person name="Civetta A."/>
            <person name="Clifton S.W."/>
            <person name="Comeron J.M."/>
            <person name="Costello J.C."/>
            <person name="Coyne J.A."/>
            <person name="Daub J."/>
            <person name="David R.G."/>
            <person name="Delcher A.L."/>
            <person name="Delehaunty K."/>
            <person name="Do C.B."/>
            <person name="Ebling H."/>
            <person name="Edwards K."/>
            <person name="Eickbush T."/>
            <person name="Evans J.D."/>
            <person name="Filipski A."/>
            <person name="Findeiss S."/>
            <person name="Freyhult E."/>
            <person name="Fulton L."/>
            <person name="Fulton R."/>
            <person name="Garcia A.C."/>
            <person name="Gardiner A."/>
            <person name="Garfield D.A."/>
            <person name="Garvin B.E."/>
            <person name="Gibson G."/>
            <person name="Gilbert D."/>
            <person name="Gnerre S."/>
            <person name="Godfrey J."/>
            <person name="Good R."/>
            <person name="Gotea V."/>
            <person name="Gravely B."/>
            <person name="Greenberg A.J."/>
            <person name="Griffiths-Jones S."/>
            <person name="Gross S."/>
            <person name="Guigo R."/>
            <person name="Gustafson E.A."/>
            <person name="Haerty W."/>
            <person name="Hahn M.W."/>
            <person name="Halligan D.L."/>
            <person name="Halpern A.L."/>
            <person name="Halter G.M."/>
            <person name="Han M.V."/>
            <person name="Heger A."/>
            <person name="Hillier L."/>
            <person name="Hinrichs A.S."/>
            <person name="Holmes I."/>
            <person name="Hoskins R.A."/>
            <person name="Hubisz M.J."/>
            <person name="Hultmark D."/>
            <person name="Huntley M.A."/>
            <person name="Jaffe D.B."/>
            <person name="Jagadeeshan S."/>
            <person name="Jeck W.R."/>
            <person name="Johnson J."/>
            <person name="Jones C.D."/>
            <person name="Jordan W.C."/>
            <person name="Karpen G.H."/>
            <person name="Kataoka E."/>
            <person name="Keightley P.D."/>
            <person name="Kheradpour P."/>
            <person name="Kirkness E.F."/>
            <person name="Koerich L.B."/>
            <person name="Kristiansen K."/>
            <person name="Kudrna D."/>
            <person name="Kulathinal R.J."/>
            <person name="Kumar S."/>
            <person name="Kwok R."/>
            <person name="Lander E."/>
            <person name="Langley C.H."/>
            <person name="Lapoint R."/>
            <person name="Lazzaro B.P."/>
            <person name="Lee S.J."/>
            <person name="Levesque L."/>
            <person name="Li R."/>
            <person name="Lin C.F."/>
            <person name="Lin M.F."/>
            <person name="Lindblad-Toh K."/>
            <person name="Llopart A."/>
            <person name="Long M."/>
            <person name="Low L."/>
            <person name="Lozovsky E."/>
            <person name="Lu J."/>
            <person name="Luo M."/>
            <person name="Machado C.A."/>
            <person name="Makalowski W."/>
            <person name="Marzo M."/>
            <person name="Matsuda M."/>
            <person name="Matzkin L."/>
            <person name="McAllister B."/>
            <person name="McBride C.S."/>
            <person name="McKernan B."/>
            <person name="McKernan K."/>
            <person name="Mendez-Lago M."/>
            <person name="Minx P."/>
            <person name="Mollenhauer M.U."/>
            <person name="Montooth K."/>
            <person name="Mount S.M."/>
            <person name="Mu X."/>
            <person name="Myers E."/>
            <person name="Negre B."/>
            <person name="Newfeld S."/>
            <person name="Nielsen R."/>
            <person name="Noor M.A."/>
            <person name="O'Grady P."/>
            <person name="Pachter L."/>
            <person name="Papaceit M."/>
            <person name="Parisi M.J."/>
            <person name="Parisi M."/>
            <person name="Parts L."/>
            <person name="Pedersen J.S."/>
            <person name="Pesole G."/>
            <person name="Phillippy A.M."/>
            <person name="Ponting C.P."/>
            <person name="Pop M."/>
            <person name="Porcelli D."/>
            <person name="Powell J.R."/>
            <person name="Prohaska S."/>
            <person name="Pruitt K."/>
            <person name="Puig M."/>
            <person name="Quesneville H."/>
            <person name="Ram K.R."/>
            <person name="Rand D."/>
            <person name="Rasmussen M.D."/>
            <person name="Reed L.K."/>
            <person name="Reenan R."/>
            <person name="Reily A."/>
            <person name="Remington K.A."/>
            <person name="Rieger T.T."/>
            <person name="Ritchie M.G."/>
            <person name="Robin C."/>
            <person name="Rogers Y.H."/>
            <person name="Rohde C."/>
            <person name="Rozas J."/>
            <person name="Rubenfield M.J."/>
            <person name="Ruiz A."/>
            <person name="Russo S."/>
            <person name="Salzberg S.L."/>
            <person name="Sanchez-Gracia A."/>
            <person name="Saranga D.J."/>
            <person name="Sato H."/>
            <person name="Schaeffer S.W."/>
            <person name="Schatz M.C."/>
            <person name="Schlenke T."/>
            <person name="Schwartz R."/>
            <person name="Segarra C."/>
            <person name="Singh R.S."/>
            <person name="Sirot L."/>
            <person name="Sirota M."/>
            <person name="Sisneros N.B."/>
            <person name="Smith C.D."/>
            <person name="Smith T.F."/>
            <person name="Spieth J."/>
            <person name="Stage D.E."/>
            <person name="Stark A."/>
            <person name="Stephan W."/>
            <person name="Strausberg R.L."/>
            <person name="Strempel S."/>
            <person name="Sturgill D."/>
            <person name="Sutton G."/>
            <person name="Sutton G.G."/>
            <person name="Tao W."/>
            <person name="Teichmann S."/>
            <person name="Tobari Y.N."/>
            <person name="Tomimura Y."/>
            <person name="Tsolas J.M."/>
            <person name="Valente V.L."/>
            <person name="Venter E."/>
            <person name="Venter J.C."/>
            <person name="Vicario S."/>
            <person name="Vieira F.G."/>
            <person name="Vilella A.J."/>
            <person name="Villasante A."/>
            <person name="Walenz B."/>
            <person name="Wang J."/>
            <person name="Wasserman M."/>
            <person name="Watts T."/>
            <person name="Wilson D."/>
            <person name="Wilson R.K."/>
            <person name="Wing R.A."/>
            <person name="Wolfner M.F."/>
            <person name="Wong A."/>
            <person name="Wong G.K."/>
            <person name="Wu C.I."/>
            <person name="Wu G."/>
            <person name="Yamamoto D."/>
            <person name="Yang H.P."/>
            <person name="Yang S.P."/>
            <person name="Yorke J.A."/>
            <person name="Yoshida K."/>
            <person name="Zdobnov E."/>
            <person name="Zhang P."/>
            <person name="Zhang Y."/>
            <person name="Zimin A.V."/>
            <person name="Baldwin J."/>
            <person name="Abdouelleil A."/>
            <person name="Abdulkadir J."/>
            <person name="Abebe A."/>
            <person name="Abera B."/>
            <person name="Abreu J."/>
            <person name="Acer S.C."/>
            <person name="Aftuck L."/>
            <person name="Alexander A."/>
            <person name="An P."/>
            <person name="Anderson E."/>
            <person name="Anderson S."/>
            <person name="Arachi H."/>
            <person name="Azer M."/>
            <person name="Bachantsang P."/>
            <person name="Barry A."/>
            <person name="Bayul T."/>
            <person name="Berlin A."/>
            <person name="Bessette D."/>
            <person name="Bloom T."/>
            <person name="Blye J."/>
            <person name="Boguslavskiy L."/>
            <person name="Bonnet C."/>
            <person name="Boukhgalter B."/>
            <person name="Bourzgui I."/>
            <person name="Brown A."/>
            <person name="Cahill P."/>
            <person name="Channer S."/>
            <person name="Cheshatsang Y."/>
            <person name="Chuda L."/>
            <person name="Citroen M."/>
            <person name="Collymore A."/>
            <person name="Cooke P."/>
            <person name="Costello M."/>
            <person name="D'Aco K."/>
            <person name="Daza R."/>
            <person name="De Haan G."/>
            <person name="DeGray S."/>
            <person name="DeMaso C."/>
            <person name="Dhargay N."/>
            <person name="Dooley K."/>
            <person name="Dooley E."/>
            <person name="Doricent M."/>
            <person name="Dorje P."/>
            <person name="Dorjee K."/>
            <person name="Dupes A."/>
            <person name="Elong R."/>
            <person name="Falk J."/>
            <person name="Farina A."/>
            <person name="Faro S."/>
            <person name="Ferguson D."/>
            <person name="Fisher S."/>
            <person name="Foley C.D."/>
            <person name="Franke A."/>
            <person name="Friedrich D."/>
            <person name="Gadbois L."/>
            <person name="Gearin G."/>
            <person name="Gearin C.R."/>
            <person name="Giannoukos G."/>
            <person name="Goode T."/>
            <person name="Graham J."/>
            <person name="Grandbois E."/>
            <person name="Grewal S."/>
            <person name="Gyaltsen K."/>
            <person name="Hafez N."/>
            <person name="Hagos B."/>
            <person name="Hall J."/>
            <person name="Henson C."/>
            <person name="Hollinger A."/>
            <person name="Honan T."/>
            <person name="Huard M.D."/>
            <person name="Hughes L."/>
            <person name="Hurhula B."/>
            <person name="Husby M.E."/>
            <person name="Kamat A."/>
            <person name="Kanga B."/>
            <person name="Kashin S."/>
            <person name="Khazanovich D."/>
            <person name="Kisner P."/>
            <person name="Lance K."/>
            <person name="Lara M."/>
            <person name="Lee W."/>
            <person name="Lennon N."/>
            <person name="Letendre F."/>
            <person name="LeVine R."/>
            <person name="Lipovsky A."/>
            <person name="Liu X."/>
            <person name="Liu J."/>
            <person name="Liu S."/>
            <person name="Lokyitsang T."/>
            <person name="Lokyitsang Y."/>
            <person name="Lubonja R."/>
            <person name="Lui A."/>
            <person name="MacDonald P."/>
            <person name="Magnisalis V."/>
            <person name="Maru K."/>
            <person name="Matthews C."/>
            <person name="McCusker W."/>
            <person name="McDonough S."/>
            <person name="Mehta T."/>
            <person name="Meldrim J."/>
            <person name="Meneus L."/>
            <person name="Mihai O."/>
            <person name="Mihalev A."/>
            <person name="Mihova T."/>
            <person name="Mittelman R."/>
            <person name="Mlenga V."/>
            <person name="Montmayeur A."/>
            <person name="Mulrain L."/>
            <person name="Navidi A."/>
            <person name="Naylor J."/>
            <person name="Negash T."/>
            <person name="Nguyen T."/>
            <person name="Nguyen N."/>
            <person name="Nicol R."/>
            <person name="Norbu C."/>
            <person name="Norbu N."/>
            <person name="Novod N."/>
            <person name="O'Neill B."/>
            <person name="Osman S."/>
            <person name="Markiewicz E."/>
            <person name="Oyono O.L."/>
            <person name="Patti C."/>
            <person name="Phunkhang P."/>
            <person name="Pierre F."/>
            <person name="Priest M."/>
            <person name="Raghuraman S."/>
            <person name="Rege F."/>
            <person name="Reyes R."/>
            <person name="Rise C."/>
            <person name="Rogov P."/>
            <person name="Ross K."/>
            <person name="Ryan E."/>
            <person name="Settipalli S."/>
            <person name="Shea T."/>
            <person name="Sherpa N."/>
            <person name="Shi L."/>
            <person name="Shih D."/>
            <person name="Sparrow T."/>
            <person name="Spaulding J."/>
            <person name="Stalker J."/>
            <person name="Stange-Thomann N."/>
            <person name="Stavropoulos S."/>
            <person name="Stone C."/>
            <person name="Strader C."/>
            <person name="Tesfaye S."/>
            <person name="Thomson T."/>
            <person name="Thoulutsang Y."/>
            <person name="Thoulutsang D."/>
            <person name="Topham K."/>
            <person name="Topping I."/>
            <person name="Tsamla T."/>
            <person name="Vassiliev H."/>
            <person name="Vo A."/>
            <person name="Wangchuk T."/>
            <person name="Wangdi T."/>
            <person name="Weiand M."/>
            <person name="Wilkinson J."/>
            <person name="Wilson A."/>
            <person name="Yadav S."/>
            <person name="Young G."/>
            <person name="Yu Q."/>
            <person name="Zembek L."/>
            <person name="Zhong D."/>
            <person name="Zimmer A."/>
            <person name="Zwirko Z."/>
            <person name="Jaffe D.B."/>
            <person name="Alvarez P."/>
            <person name="Brockman W."/>
            <person name="Butler J."/>
            <person name="Chin C."/>
            <person name="Gnerre S."/>
            <person name="Grabherr M."/>
            <person name="Kleber M."/>
            <person name="Mauceli E."/>
            <person name="MacCallum I."/>
        </authorList>
    </citation>
    <scope>NUCLEOTIDE SEQUENCE [LARGE SCALE GENOMIC DNA]</scope>
    <source>
        <strain evidence="3">Tucson 15081-1352.22</strain>
    </source>
</reference>
<dbReference type="InParanoid" id="B4KPI7"/>
<dbReference type="SUPFAM" id="SSF47565">
    <property type="entry name" value="Insect pheromone/odorant-binding proteins"/>
    <property type="match status" value="1"/>
</dbReference>
<evidence type="ECO:0000313" key="3">
    <source>
        <dbReference type="Proteomes" id="UP000009192"/>
    </source>
</evidence>
<dbReference type="Gene3D" id="1.10.238.20">
    <property type="entry name" value="Pheromone/general odorant binding protein domain"/>
    <property type="match status" value="1"/>
</dbReference>
<dbReference type="eggNOG" id="ENOG502T9CN">
    <property type="taxonomic scope" value="Eukaryota"/>
</dbReference>
<gene>
    <name evidence="2" type="primary">Dmoj\Obp57c</name>
    <name evidence="2" type="ORF">Dmoj_GI18673</name>
</gene>